<evidence type="ECO:0000313" key="4">
    <source>
        <dbReference type="Proteomes" id="UP000887013"/>
    </source>
</evidence>
<feature type="signal peptide" evidence="2">
    <location>
        <begin position="1"/>
        <end position="19"/>
    </location>
</feature>
<dbReference type="PRINTS" id="PR00947">
    <property type="entry name" value="CUTICLE"/>
</dbReference>
<feature type="chain" id="PRO_5036449167" evidence="2">
    <location>
        <begin position="20"/>
        <end position="134"/>
    </location>
</feature>
<keyword evidence="1" id="KW-0193">Cuticle</keyword>
<dbReference type="Pfam" id="PF00379">
    <property type="entry name" value="Chitin_bind_4"/>
    <property type="match status" value="1"/>
</dbReference>
<keyword evidence="4" id="KW-1185">Reference proteome</keyword>
<dbReference type="InterPro" id="IPR050468">
    <property type="entry name" value="Cuticle_Struct_Prot"/>
</dbReference>
<accession>A0A8X6PS45</accession>
<dbReference type="EMBL" id="BMAW01022912">
    <property type="protein sequence ID" value="GFT80392.1"/>
    <property type="molecule type" value="Genomic_DNA"/>
</dbReference>
<sequence length="134" mass="14240">MSIFAIVFIALSVSTIVLGGPAPIVLPAVPVVQQVPQPYEFGFNFGDGLGMAQHRTEVADSTGVVRGRYGFMDPQGLFRNVEYIADRNGYRAVIRSNEPGTASQAVGDAVYEVRPPPPAVIAQGLRPPAAFIAI</sequence>
<dbReference type="GO" id="GO:0062129">
    <property type="term" value="C:chitin-based extracellular matrix"/>
    <property type="evidence" value="ECO:0007669"/>
    <property type="project" value="TreeGrafter"/>
</dbReference>
<dbReference type="InterPro" id="IPR000618">
    <property type="entry name" value="Insect_cuticle"/>
</dbReference>
<name>A0A8X6PS45_NEPPI</name>
<organism evidence="3 4">
    <name type="scientific">Nephila pilipes</name>
    <name type="common">Giant wood spider</name>
    <name type="synonym">Nephila maculata</name>
    <dbReference type="NCBI Taxonomy" id="299642"/>
    <lineage>
        <taxon>Eukaryota</taxon>
        <taxon>Metazoa</taxon>
        <taxon>Ecdysozoa</taxon>
        <taxon>Arthropoda</taxon>
        <taxon>Chelicerata</taxon>
        <taxon>Arachnida</taxon>
        <taxon>Araneae</taxon>
        <taxon>Araneomorphae</taxon>
        <taxon>Entelegynae</taxon>
        <taxon>Araneoidea</taxon>
        <taxon>Nephilidae</taxon>
        <taxon>Nephila</taxon>
    </lineage>
</organism>
<reference evidence="3" key="1">
    <citation type="submission" date="2020-08" db="EMBL/GenBank/DDBJ databases">
        <title>Multicomponent nature underlies the extraordinary mechanical properties of spider dragline silk.</title>
        <authorList>
            <person name="Kono N."/>
            <person name="Nakamura H."/>
            <person name="Mori M."/>
            <person name="Yoshida Y."/>
            <person name="Ohtoshi R."/>
            <person name="Malay A.D."/>
            <person name="Moran D.A.P."/>
            <person name="Tomita M."/>
            <person name="Numata K."/>
            <person name="Arakawa K."/>
        </authorList>
    </citation>
    <scope>NUCLEOTIDE SEQUENCE</scope>
</reference>
<evidence type="ECO:0000256" key="1">
    <source>
        <dbReference type="PROSITE-ProRule" id="PRU00497"/>
    </source>
</evidence>
<dbReference type="Proteomes" id="UP000887013">
    <property type="component" value="Unassembled WGS sequence"/>
</dbReference>
<evidence type="ECO:0000256" key="2">
    <source>
        <dbReference type="SAM" id="SignalP"/>
    </source>
</evidence>
<gene>
    <name evidence="3" type="primary">NCL1_40021</name>
    <name evidence="3" type="ORF">NPIL_559991</name>
</gene>
<dbReference type="OrthoDB" id="6515429at2759"/>
<dbReference type="PANTHER" id="PTHR10380">
    <property type="entry name" value="CUTICLE PROTEIN"/>
    <property type="match status" value="1"/>
</dbReference>
<evidence type="ECO:0000313" key="3">
    <source>
        <dbReference type="EMBL" id="GFT80392.1"/>
    </source>
</evidence>
<comment type="caution">
    <text evidence="3">The sequence shown here is derived from an EMBL/GenBank/DDBJ whole genome shotgun (WGS) entry which is preliminary data.</text>
</comment>
<protein>
    <submittedName>
        <fullName evidence="3">Cuticle protein 16.8</fullName>
    </submittedName>
</protein>
<dbReference type="GO" id="GO:0008010">
    <property type="term" value="F:structural constituent of chitin-based larval cuticle"/>
    <property type="evidence" value="ECO:0007669"/>
    <property type="project" value="TreeGrafter"/>
</dbReference>
<proteinExistence type="predicted"/>
<dbReference type="PROSITE" id="PS51155">
    <property type="entry name" value="CHIT_BIND_RR_2"/>
    <property type="match status" value="1"/>
</dbReference>
<keyword evidence="2" id="KW-0732">Signal</keyword>
<dbReference type="AlphaFoldDB" id="A0A8X6PS45"/>